<dbReference type="EMBL" id="DNZF01000041">
    <property type="protein sequence ID" value="HBK52679.1"/>
    <property type="molecule type" value="Genomic_DNA"/>
</dbReference>
<name>A0A354YU14_9FIRM</name>
<evidence type="ECO:0008006" key="6">
    <source>
        <dbReference type="Google" id="ProtNLM"/>
    </source>
</evidence>
<feature type="non-terminal residue" evidence="4">
    <location>
        <position position="1"/>
    </location>
</feature>
<dbReference type="Gene3D" id="3.40.50.11900">
    <property type="match status" value="1"/>
</dbReference>
<evidence type="ECO:0000256" key="3">
    <source>
        <dbReference type="ARBA" id="ARBA00023014"/>
    </source>
</evidence>
<gene>
    <name evidence="4" type="ORF">DDZ44_01900</name>
</gene>
<dbReference type="Proteomes" id="UP000263273">
    <property type="component" value="Unassembled WGS sequence"/>
</dbReference>
<sequence length="69" mass="7895">KTLELQTDTNSADPIVALAEKYMAIPCSCMSPNPYRLKLIENMINEFRVDAVIDLTWQACHTYNIEAFE</sequence>
<keyword evidence="3" id="KW-0479">Metal-binding</keyword>
<keyword evidence="3" id="KW-0411">Iron-sulfur</keyword>
<organism evidence="4 5">
    <name type="scientific">Syntrophomonas wolfei</name>
    <dbReference type="NCBI Taxonomy" id="863"/>
    <lineage>
        <taxon>Bacteria</taxon>
        <taxon>Bacillati</taxon>
        <taxon>Bacillota</taxon>
        <taxon>Clostridia</taxon>
        <taxon>Eubacteriales</taxon>
        <taxon>Syntrophomonadaceae</taxon>
        <taxon>Syntrophomonas</taxon>
    </lineage>
</organism>
<dbReference type="GO" id="GO:0051536">
    <property type="term" value="F:iron-sulfur cluster binding"/>
    <property type="evidence" value="ECO:0007669"/>
    <property type="project" value="UniProtKB-KW"/>
</dbReference>
<keyword evidence="3" id="KW-0408">Iron</keyword>
<comment type="similarity">
    <text evidence="2">Belongs to the FldB/FldC dehydratase alpha/beta subunit family.</text>
</comment>
<reference evidence="4 5" key="1">
    <citation type="journal article" date="2018" name="Nat. Biotechnol.">
        <title>A standardized bacterial taxonomy based on genome phylogeny substantially revises the tree of life.</title>
        <authorList>
            <person name="Parks D.H."/>
            <person name="Chuvochina M."/>
            <person name="Waite D.W."/>
            <person name="Rinke C."/>
            <person name="Skarshewski A."/>
            <person name="Chaumeil P.A."/>
            <person name="Hugenholtz P."/>
        </authorList>
    </citation>
    <scope>NUCLEOTIDE SEQUENCE [LARGE SCALE GENOMIC DNA]</scope>
    <source>
        <strain evidence="4">UBA10948</strain>
    </source>
</reference>
<dbReference type="STRING" id="378794.GCA_001570625_01497"/>
<protein>
    <recommendedName>
        <fullName evidence="6">2-hydroxyacyl-CoA dehydratase</fullName>
    </recommendedName>
</protein>
<evidence type="ECO:0000256" key="2">
    <source>
        <dbReference type="ARBA" id="ARBA00005806"/>
    </source>
</evidence>
<feature type="non-terminal residue" evidence="4">
    <location>
        <position position="69"/>
    </location>
</feature>
<evidence type="ECO:0000313" key="5">
    <source>
        <dbReference type="Proteomes" id="UP000263273"/>
    </source>
</evidence>
<evidence type="ECO:0000313" key="4">
    <source>
        <dbReference type="EMBL" id="HBK52679.1"/>
    </source>
</evidence>
<dbReference type="GO" id="GO:0016836">
    <property type="term" value="F:hydro-lyase activity"/>
    <property type="evidence" value="ECO:0007669"/>
    <property type="project" value="UniProtKB-ARBA"/>
</dbReference>
<dbReference type="InterPro" id="IPR010327">
    <property type="entry name" value="FldB/FldC_alpha/beta"/>
</dbReference>
<dbReference type="Pfam" id="PF06050">
    <property type="entry name" value="HGD-D"/>
    <property type="match status" value="1"/>
</dbReference>
<dbReference type="AlphaFoldDB" id="A0A354YU14"/>
<accession>A0A354YU14</accession>
<comment type="cofactor">
    <cofactor evidence="1">
        <name>[4Fe-4S] cluster</name>
        <dbReference type="ChEBI" id="CHEBI:49883"/>
    </cofactor>
</comment>
<dbReference type="PANTHER" id="PTHR30548">
    <property type="entry name" value="2-HYDROXYGLUTARYL-COA DEHYDRATASE, D-COMPONENT-RELATED"/>
    <property type="match status" value="1"/>
</dbReference>
<comment type="caution">
    <text evidence="4">The sequence shown here is derived from an EMBL/GenBank/DDBJ whole genome shotgun (WGS) entry which is preliminary data.</text>
</comment>
<proteinExistence type="inferred from homology"/>
<dbReference type="PANTHER" id="PTHR30548:SF6">
    <property type="entry name" value="DEHYDRATASE SUBUNIT YJIM-RELATED"/>
    <property type="match status" value="1"/>
</dbReference>
<evidence type="ECO:0000256" key="1">
    <source>
        <dbReference type="ARBA" id="ARBA00001966"/>
    </source>
</evidence>